<evidence type="ECO:0000313" key="8">
    <source>
        <dbReference type="Proteomes" id="UP000055019"/>
    </source>
</evidence>
<dbReference type="AlphaFoldDB" id="A0A158JUG7"/>
<feature type="transmembrane region" description="Helical" evidence="6">
    <location>
        <begin position="511"/>
        <end position="531"/>
    </location>
</feature>
<dbReference type="PANTHER" id="PTHR30618">
    <property type="entry name" value="NCS1 FAMILY PURINE/PYRIMIDINE TRANSPORTER"/>
    <property type="match status" value="1"/>
</dbReference>
<gene>
    <name evidence="7" type="ORF">AWB74_04343</name>
</gene>
<evidence type="ECO:0000256" key="1">
    <source>
        <dbReference type="ARBA" id="ARBA00004141"/>
    </source>
</evidence>
<proteinExistence type="inferred from homology"/>
<feature type="transmembrane region" description="Helical" evidence="6">
    <location>
        <begin position="270"/>
        <end position="288"/>
    </location>
</feature>
<organism evidence="7 8">
    <name type="scientific">Caballeronia arvi</name>
    <dbReference type="NCBI Taxonomy" id="1777135"/>
    <lineage>
        <taxon>Bacteria</taxon>
        <taxon>Pseudomonadati</taxon>
        <taxon>Pseudomonadota</taxon>
        <taxon>Betaproteobacteria</taxon>
        <taxon>Burkholderiales</taxon>
        <taxon>Burkholderiaceae</taxon>
        <taxon>Caballeronia</taxon>
    </lineage>
</organism>
<evidence type="ECO:0000256" key="6">
    <source>
        <dbReference type="SAM" id="Phobius"/>
    </source>
</evidence>
<dbReference type="GO" id="GO:0015205">
    <property type="term" value="F:nucleobase transmembrane transporter activity"/>
    <property type="evidence" value="ECO:0007669"/>
    <property type="project" value="TreeGrafter"/>
</dbReference>
<evidence type="ECO:0000256" key="2">
    <source>
        <dbReference type="ARBA" id="ARBA00008974"/>
    </source>
</evidence>
<sequence length="560" mass="60511">MKSVAGRACRAEALCALSLTPEGENANPKNAALIRYIGEGIEGLARHSSNCSFFITQAYEGDVMAQFSASGSSALPQYQEQTEGHDPSLPAGYSDRLYNEDLAPLKNQTWGAYNIFAFWMSDVHSVGGYVFAGSLFALGLTSWQVLVSLLIGIGLVNLLCNMIAKPSQVAGVPYPVACRATFGVLGANIPAVIRGLIAVAWYGIQTYLASSALVIVVLKFVPSLMPYADVHKYGFVGLSAIGWAGFMLLWVLQAVVFWRGMEMIKKFIDFAGPAVYVVMFILAGYMVWRAGIKNIGLNLGGVKYHGMEVIPVMITAVSLVVSYFSGPMLNFGDFSRYGKSFRSVKRGNFWGLPVNFLAFSLVTVITTAATLPVFGQLITDPVETVGRIDHPSAVILGALTFTIATIGINIVANFVSPAFDFSNVAPKLISWRMGGMMAAVASIFITPWNLFNNPAVIHYTLDILGSFIGPLYGVLILDFYLVKRGKLSVDDLYTTSETGKYWYTKGVNRRAVMALVPAAVLATLCVMVPSLEGAANFSWFIGAGLGAVFYYLLAGRKRAV</sequence>
<feature type="transmembrane region" description="Helical" evidence="6">
    <location>
        <begin position="394"/>
        <end position="416"/>
    </location>
</feature>
<dbReference type="Gene3D" id="1.10.4160.10">
    <property type="entry name" value="Hydantoin permease"/>
    <property type="match status" value="1"/>
</dbReference>
<keyword evidence="3 6" id="KW-0812">Transmembrane</keyword>
<dbReference type="InterPro" id="IPR001248">
    <property type="entry name" value="Pur-cyt_permease"/>
</dbReference>
<evidence type="ECO:0000256" key="4">
    <source>
        <dbReference type="ARBA" id="ARBA00022989"/>
    </source>
</evidence>
<feature type="transmembrane region" description="Helical" evidence="6">
    <location>
        <begin position="349"/>
        <end position="374"/>
    </location>
</feature>
<feature type="transmembrane region" description="Helical" evidence="6">
    <location>
        <begin position="143"/>
        <end position="164"/>
    </location>
</feature>
<feature type="transmembrane region" description="Helical" evidence="6">
    <location>
        <begin position="233"/>
        <end position="258"/>
    </location>
</feature>
<comment type="similarity">
    <text evidence="2">Belongs to the purine-cytosine permease (2.A.39) family.</text>
</comment>
<dbReference type="PANTHER" id="PTHR30618:SF6">
    <property type="entry name" value="NCS1 FAMILY NUCLEOBASE:CATION SYMPORTER-1"/>
    <property type="match status" value="1"/>
</dbReference>
<keyword evidence="4 6" id="KW-1133">Transmembrane helix</keyword>
<dbReference type="Pfam" id="PF02133">
    <property type="entry name" value="Transp_cyt_pur"/>
    <property type="match status" value="1"/>
</dbReference>
<name>A0A158JUG7_9BURK</name>
<dbReference type="Proteomes" id="UP000055019">
    <property type="component" value="Unassembled WGS sequence"/>
</dbReference>
<dbReference type="CDD" id="cd11555">
    <property type="entry name" value="SLC-NCS1sbd_u1"/>
    <property type="match status" value="1"/>
</dbReference>
<evidence type="ECO:0000313" key="7">
    <source>
        <dbReference type="EMBL" id="SAL72448.1"/>
    </source>
</evidence>
<feature type="transmembrane region" description="Helical" evidence="6">
    <location>
        <begin position="115"/>
        <end position="137"/>
    </location>
</feature>
<feature type="transmembrane region" description="Helical" evidence="6">
    <location>
        <begin position="428"/>
        <end position="451"/>
    </location>
</feature>
<accession>A0A158JUG7</accession>
<protein>
    <submittedName>
        <fullName evidence="7">Cytosine/purines uracil thiamine allantoin permease</fullName>
    </submittedName>
</protein>
<feature type="transmembrane region" description="Helical" evidence="6">
    <location>
        <begin position="199"/>
        <end position="221"/>
    </location>
</feature>
<comment type="subcellular location">
    <subcellularLocation>
        <location evidence="1">Membrane</location>
        <topology evidence="1">Multi-pass membrane protein</topology>
    </subcellularLocation>
</comment>
<dbReference type="EMBL" id="FCOM02000020">
    <property type="protein sequence ID" value="SAL72448.1"/>
    <property type="molecule type" value="Genomic_DNA"/>
</dbReference>
<reference evidence="7" key="1">
    <citation type="submission" date="2016-01" db="EMBL/GenBank/DDBJ databases">
        <authorList>
            <person name="Peeters C."/>
        </authorList>
    </citation>
    <scope>NUCLEOTIDE SEQUENCE [LARGE SCALE GENOMIC DNA]</scope>
    <source>
        <strain evidence="7">LMG 29317</strain>
    </source>
</reference>
<feature type="transmembrane region" description="Helical" evidence="6">
    <location>
        <begin position="463"/>
        <end position="482"/>
    </location>
</feature>
<dbReference type="GO" id="GO:0005886">
    <property type="term" value="C:plasma membrane"/>
    <property type="evidence" value="ECO:0007669"/>
    <property type="project" value="TreeGrafter"/>
</dbReference>
<feature type="transmembrane region" description="Helical" evidence="6">
    <location>
        <begin position="308"/>
        <end position="329"/>
    </location>
</feature>
<keyword evidence="8" id="KW-1185">Reference proteome</keyword>
<evidence type="ECO:0000256" key="5">
    <source>
        <dbReference type="ARBA" id="ARBA00023136"/>
    </source>
</evidence>
<keyword evidence="5 6" id="KW-0472">Membrane</keyword>
<comment type="caution">
    <text evidence="7">The sequence shown here is derived from an EMBL/GenBank/DDBJ whole genome shotgun (WGS) entry which is preliminary data.</text>
</comment>
<feature type="transmembrane region" description="Helical" evidence="6">
    <location>
        <begin position="537"/>
        <end position="554"/>
    </location>
</feature>
<evidence type="ECO:0000256" key="3">
    <source>
        <dbReference type="ARBA" id="ARBA00022692"/>
    </source>
</evidence>
<dbReference type="InterPro" id="IPR045225">
    <property type="entry name" value="Uracil/uridine/allantoin_perm"/>
</dbReference>